<evidence type="ECO:0000256" key="6">
    <source>
        <dbReference type="ARBA" id="ARBA00023002"/>
    </source>
</evidence>
<dbReference type="GO" id="GO:0042744">
    <property type="term" value="P:hydrogen peroxide catabolic process"/>
    <property type="evidence" value="ECO:0007669"/>
    <property type="project" value="TreeGrafter"/>
</dbReference>
<dbReference type="GO" id="GO:0005829">
    <property type="term" value="C:cytosol"/>
    <property type="evidence" value="ECO:0007669"/>
    <property type="project" value="TreeGrafter"/>
</dbReference>
<dbReference type="SUPFAM" id="SSF52833">
    <property type="entry name" value="Thioredoxin-like"/>
    <property type="match status" value="1"/>
</dbReference>
<dbReference type="Pfam" id="PF10417">
    <property type="entry name" value="1-cysPrx_C"/>
    <property type="match status" value="1"/>
</dbReference>
<comment type="subunit">
    <text evidence="1">Homodimer; disulfide-linked, upon oxidation. 5 homodimers assemble to form a ring-like decamer.</text>
</comment>
<dbReference type="GO" id="GO:0006979">
    <property type="term" value="P:response to oxidative stress"/>
    <property type="evidence" value="ECO:0007669"/>
    <property type="project" value="TreeGrafter"/>
</dbReference>
<proteinExistence type="predicted"/>
<evidence type="ECO:0000256" key="3">
    <source>
        <dbReference type="ARBA" id="ARBA00017462"/>
    </source>
</evidence>
<dbReference type="InterPro" id="IPR019479">
    <property type="entry name" value="Peroxiredoxin_C"/>
</dbReference>
<dbReference type="Proteomes" id="UP000254079">
    <property type="component" value="Unassembled WGS sequence"/>
</dbReference>
<dbReference type="GO" id="GO:0045454">
    <property type="term" value="P:cell redox homeostasis"/>
    <property type="evidence" value="ECO:0007669"/>
    <property type="project" value="TreeGrafter"/>
</dbReference>
<keyword evidence="7" id="KW-0676">Redox-active center</keyword>
<evidence type="ECO:0000256" key="4">
    <source>
        <dbReference type="ARBA" id="ARBA00022559"/>
    </source>
</evidence>
<evidence type="ECO:0000256" key="7">
    <source>
        <dbReference type="ARBA" id="ARBA00023284"/>
    </source>
</evidence>
<gene>
    <name evidence="11" type="primary">ahpC</name>
    <name evidence="11" type="ORF">NCTC8622_06811</name>
</gene>
<dbReference type="PANTHER" id="PTHR10681">
    <property type="entry name" value="THIOREDOXIN PEROXIDASE"/>
    <property type="match status" value="1"/>
</dbReference>
<name>A0A376UF03_ECOLX</name>
<dbReference type="GO" id="GO:0033554">
    <property type="term" value="P:cellular response to stress"/>
    <property type="evidence" value="ECO:0007669"/>
    <property type="project" value="TreeGrafter"/>
</dbReference>
<sequence length="89" mass="9542">MIGDPTGALTRNFDNMREDEGLADRATFVVDPQVSSRQSKLPLKALAVTRLTCCVNQAAQYVASHPGEVCPAKWKEGEATLAPSLGPGW</sequence>
<dbReference type="PANTHER" id="PTHR10681:SF121">
    <property type="entry name" value="ALKYL HYDROPEROXIDE REDUCTASE C"/>
    <property type="match status" value="1"/>
</dbReference>
<dbReference type="AlphaFoldDB" id="A0A376UF03"/>
<evidence type="ECO:0000256" key="5">
    <source>
        <dbReference type="ARBA" id="ARBA00022862"/>
    </source>
</evidence>
<dbReference type="InterPro" id="IPR050217">
    <property type="entry name" value="Peroxiredoxin"/>
</dbReference>
<dbReference type="GO" id="GO:0008379">
    <property type="term" value="F:thioredoxin peroxidase activity"/>
    <property type="evidence" value="ECO:0007669"/>
    <property type="project" value="TreeGrafter"/>
</dbReference>
<evidence type="ECO:0000256" key="9">
    <source>
        <dbReference type="ARBA" id="ARBA00047572"/>
    </source>
</evidence>
<accession>A0A376UF03</accession>
<keyword evidence="4 11" id="KW-0575">Peroxidase</keyword>
<evidence type="ECO:0000256" key="1">
    <source>
        <dbReference type="ARBA" id="ARBA00011654"/>
    </source>
</evidence>
<feature type="domain" description="Peroxiredoxin C-terminal" evidence="10">
    <location>
        <begin position="58"/>
        <end position="83"/>
    </location>
</feature>
<protein>
    <recommendedName>
        <fullName evidence="3">Alkyl hydroperoxide reductase C</fullName>
        <ecNumber evidence="2">1.11.1.26</ecNumber>
    </recommendedName>
    <alternativeName>
        <fullName evidence="8">Peroxiredoxin</fullName>
    </alternativeName>
</protein>
<keyword evidence="6 11" id="KW-0560">Oxidoreductase</keyword>
<evidence type="ECO:0000256" key="2">
    <source>
        <dbReference type="ARBA" id="ARBA00013021"/>
    </source>
</evidence>
<keyword evidence="5" id="KW-0049">Antioxidant</keyword>
<evidence type="ECO:0000313" key="11">
    <source>
        <dbReference type="EMBL" id="STI87638.1"/>
    </source>
</evidence>
<evidence type="ECO:0000256" key="8">
    <source>
        <dbReference type="ARBA" id="ARBA00032077"/>
    </source>
</evidence>
<dbReference type="GO" id="GO:0102039">
    <property type="term" value="F:NADH-dependent peroxiredoxin activity"/>
    <property type="evidence" value="ECO:0007669"/>
    <property type="project" value="UniProtKB-EC"/>
</dbReference>
<comment type="catalytic activity">
    <reaction evidence="9">
        <text>a hydroperoxide + NADH + H(+) = an alcohol + NAD(+) + H2O</text>
        <dbReference type="Rhea" id="RHEA:62628"/>
        <dbReference type="ChEBI" id="CHEBI:15377"/>
        <dbReference type="ChEBI" id="CHEBI:15378"/>
        <dbReference type="ChEBI" id="CHEBI:30879"/>
        <dbReference type="ChEBI" id="CHEBI:35924"/>
        <dbReference type="ChEBI" id="CHEBI:57540"/>
        <dbReference type="ChEBI" id="CHEBI:57945"/>
        <dbReference type="EC" id="1.11.1.26"/>
    </reaction>
</comment>
<reference evidence="11 12" key="1">
    <citation type="submission" date="2018-06" db="EMBL/GenBank/DDBJ databases">
        <authorList>
            <consortium name="Pathogen Informatics"/>
            <person name="Doyle S."/>
        </authorList>
    </citation>
    <scope>NUCLEOTIDE SEQUENCE [LARGE SCALE GENOMIC DNA]</scope>
    <source>
        <strain evidence="11 12">NCTC8622</strain>
    </source>
</reference>
<evidence type="ECO:0000313" key="12">
    <source>
        <dbReference type="Proteomes" id="UP000254079"/>
    </source>
</evidence>
<evidence type="ECO:0000259" key="10">
    <source>
        <dbReference type="Pfam" id="PF10417"/>
    </source>
</evidence>
<organism evidence="11 12">
    <name type="scientific">Escherichia coli</name>
    <dbReference type="NCBI Taxonomy" id="562"/>
    <lineage>
        <taxon>Bacteria</taxon>
        <taxon>Pseudomonadati</taxon>
        <taxon>Pseudomonadota</taxon>
        <taxon>Gammaproteobacteria</taxon>
        <taxon>Enterobacterales</taxon>
        <taxon>Enterobacteriaceae</taxon>
        <taxon>Escherichia</taxon>
    </lineage>
</organism>
<dbReference type="InterPro" id="IPR036249">
    <property type="entry name" value="Thioredoxin-like_sf"/>
</dbReference>
<dbReference type="EC" id="1.11.1.26" evidence="2"/>
<dbReference type="Gene3D" id="3.40.30.10">
    <property type="entry name" value="Glutaredoxin"/>
    <property type="match status" value="1"/>
</dbReference>
<dbReference type="EMBL" id="UGCP01000002">
    <property type="protein sequence ID" value="STI87638.1"/>
    <property type="molecule type" value="Genomic_DNA"/>
</dbReference>